<accession>A0A0M3IG91</accession>
<dbReference type="AlphaFoldDB" id="A0A0M3IG91"/>
<feature type="compositionally biased region" description="Low complexity" evidence="1">
    <location>
        <begin position="52"/>
        <end position="70"/>
    </location>
</feature>
<dbReference type="WBParaSite" id="ALUE_0001729201-mRNA-1">
    <property type="protein sequence ID" value="ALUE_0001729201-mRNA-1"/>
    <property type="gene ID" value="ALUE_0001729201"/>
</dbReference>
<organism evidence="3 4">
    <name type="scientific">Ascaris lumbricoides</name>
    <name type="common">Giant roundworm</name>
    <dbReference type="NCBI Taxonomy" id="6252"/>
    <lineage>
        <taxon>Eukaryota</taxon>
        <taxon>Metazoa</taxon>
        <taxon>Ecdysozoa</taxon>
        <taxon>Nematoda</taxon>
        <taxon>Chromadorea</taxon>
        <taxon>Rhabditida</taxon>
        <taxon>Spirurina</taxon>
        <taxon>Ascaridomorpha</taxon>
        <taxon>Ascaridoidea</taxon>
        <taxon>Ascarididae</taxon>
        <taxon>Ascaris</taxon>
    </lineage>
</organism>
<feature type="signal peptide" evidence="2">
    <location>
        <begin position="1"/>
        <end position="32"/>
    </location>
</feature>
<name>A0A0M3IG91_ASCLU</name>
<keyword evidence="3" id="KW-1185">Reference proteome</keyword>
<feature type="region of interest" description="Disordered" evidence="1">
    <location>
        <begin position="52"/>
        <end position="101"/>
    </location>
</feature>
<evidence type="ECO:0000256" key="2">
    <source>
        <dbReference type="SAM" id="SignalP"/>
    </source>
</evidence>
<protein>
    <submittedName>
        <fullName evidence="4">Uncharacterized protein</fullName>
    </submittedName>
</protein>
<sequence>MSENLLLSFPMALHFKSLILFLMLLISLSAYASEGFFNGGWGGSSGAGWSNSPAGSFGGSSASGWGAAQGRNISMKPNRGQEQPRNEGRPKTRFSGWITEE</sequence>
<feature type="chain" id="PRO_5005657243" evidence="2">
    <location>
        <begin position="33"/>
        <end position="101"/>
    </location>
</feature>
<evidence type="ECO:0000313" key="4">
    <source>
        <dbReference type="WBParaSite" id="ALUE_0001729201-mRNA-1"/>
    </source>
</evidence>
<dbReference type="Proteomes" id="UP000036681">
    <property type="component" value="Unplaced"/>
</dbReference>
<keyword evidence="2" id="KW-0732">Signal</keyword>
<evidence type="ECO:0000313" key="3">
    <source>
        <dbReference type="Proteomes" id="UP000036681"/>
    </source>
</evidence>
<evidence type="ECO:0000256" key="1">
    <source>
        <dbReference type="SAM" id="MobiDB-lite"/>
    </source>
</evidence>
<proteinExistence type="predicted"/>
<reference evidence="4" key="1">
    <citation type="submission" date="2017-02" db="UniProtKB">
        <authorList>
            <consortium name="WormBaseParasite"/>
        </authorList>
    </citation>
    <scope>IDENTIFICATION</scope>
</reference>